<organism evidence="1 2">
    <name type="scientific">Liparis tanakae</name>
    <name type="common">Tanaka's snailfish</name>
    <dbReference type="NCBI Taxonomy" id="230148"/>
    <lineage>
        <taxon>Eukaryota</taxon>
        <taxon>Metazoa</taxon>
        <taxon>Chordata</taxon>
        <taxon>Craniata</taxon>
        <taxon>Vertebrata</taxon>
        <taxon>Euteleostomi</taxon>
        <taxon>Actinopterygii</taxon>
        <taxon>Neopterygii</taxon>
        <taxon>Teleostei</taxon>
        <taxon>Neoteleostei</taxon>
        <taxon>Acanthomorphata</taxon>
        <taxon>Eupercaria</taxon>
        <taxon>Perciformes</taxon>
        <taxon>Cottioidei</taxon>
        <taxon>Cottales</taxon>
        <taxon>Liparidae</taxon>
        <taxon>Liparis</taxon>
    </lineage>
</organism>
<accession>A0A4Z2I8C6</accession>
<protein>
    <submittedName>
        <fullName evidence="1">Uncharacterized protein</fullName>
    </submittedName>
</protein>
<comment type="caution">
    <text evidence="1">The sequence shown here is derived from an EMBL/GenBank/DDBJ whole genome shotgun (WGS) entry which is preliminary data.</text>
</comment>
<dbReference type="EMBL" id="SRLO01000126">
    <property type="protein sequence ID" value="TNN73353.1"/>
    <property type="molecule type" value="Genomic_DNA"/>
</dbReference>
<sequence length="61" mass="6822">MNELLQKRHTESVVGLSGALTSGHKCFWSAERASLTSLTAALYKGKPNCNILWLWSPELLY</sequence>
<keyword evidence="2" id="KW-1185">Reference proteome</keyword>
<dbReference type="AlphaFoldDB" id="A0A4Z2I8C6"/>
<gene>
    <name evidence="1" type="ORF">EYF80_016516</name>
</gene>
<name>A0A4Z2I8C6_9TELE</name>
<reference evidence="1 2" key="1">
    <citation type="submission" date="2019-03" db="EMBL/GenBank/DDBJ databases">
        <title>First draft genome of Liparis tanakae, snailfish: a comprehensive survey of snailfish specific genes.</title>
        <authorList>
            <person name="Kim W."/>
            <person name="Song I."/>
            <person name="Jeong J.-H."/>
            <person name="Kim D."/>
            <person name="Kim S."/>
            <person name="Ryu S."/>
            <person name="Song J.Y."/>
            <person name="Lee S.K."/>
        </authorList>
    </citation>
    <scope>NUCLEOTIDE SEQUENCE [LARGE SCALE GENOMIC DNA]</scope>
    <source>
        <tissue evidence="1">Muscle</tissue>
    </source>
</reference>
<evidence type="ECO:0000313" key="1">
    <source>
        <dbReference type="EMBL" id="TNN73353.1"/>
    </source>
</evidence>
<proteinExistence type="predicted"/>
<dbReference type="Proteomes" id="UP000314294">
    <property type="component" value="Unassembled WGS sequence"/>
</dbReference>
<evidence type="ECO:0000313" key="2">
    <source>
        <dbReference type="Proteomes" id="UP000314294"/>
    </source>
</evidence>